<evidence type="ECO:0000259" key="2">
    <source>
        <dbReference type="Pfam" id="PF02517"/>
    </source>
</evidence>
<keyword evidence="1" id="KW-0472">Membrane</keyword>
<feature type="transmembrane region" description="Helical" evidence="1">
    <location>
        <begin position="111"/>
        <end position="129"/>
    </location>
</feature>
<feature type="transmembrane region" description="Helical" evidence="1">
    <location>
        <begin position="66"/>
        <end position="90"/>
    </location>
</feature>
<evidence type="ECO:0000313" key="4">
    <source>
        <dbReference type="Proteomes" id="UP001139409"/>
    </source>
</evidence>
<comment type="caution">
    <text evidence="3">The sequence shown here is derived from an EMBL/GenBank/DDBJ whole genome shotgun (WGS) entry which is preliminary data.</text>
</comment>
<name>A0A9X1HUN5_9BACT</name>
<dbReference type="EMBL" id="JAIXNE010000005">
    <property type="protein sequence ID" value="MCA6078246.1"/>
    <property type="molecule type" value="Genomic_DNA"/>
</dbReference>
<dbReference type="AlphaFoldDB" id="A0A9X1HUN5"/>
<feature type="transmembrane region" description="Helical" evidence="1">
    <location>
        <begin position="226"/>
        <end position="242"/>
    </location>
</feature>
<feature type="transmembrane region" description="Helical" evidence="1">
    <location>
        <begin position="283"/>
        <end position="301"/>
    </location>
</feature>
<keyword evidence="1" id="KW-1133">Transmembrane helix</keyword>
<feature type="transmembrane region" description="Helical" evidence="1">
    <location>
        <begin position="254"/>
        <end position="271"/>
    </location>
</feature>
<gene>
    <name evidence="3" type="ORF">LDX50_25465</name>
</gene>
<feature type="transmembrane region" description="Helical" evidence="1">
    <location>
        <begin position="202"/>
        <end position="220"/>
    </location>
</feature>
<evidence type="ECO:0000256" key="1">
    <source>
        <dbReference type="SAM" id="Phobius"/>
    </source>
</evidence>
<proteinExistence type="predicted"/>
<evidence type="ECO:0000313" key="3">
    <source>
        <dbReference type="EMBL" id="MCA6078246.1"/>
    </source>
</evidence>
<dbReference type="GO" id="GO:0004175">
    <property type="term" value="F:endopeptidase activity"/>
    <property type="evidence" value="ECO:0007669"/>
    <property type="project" value="UniProtKB-ARBA"/>
</dbReference>
<dbReference type="GO" id="GO:0080120">
    <property type="term" value="P:CAAX-box protein maturation"/>
    <property type="evidence" value="ECO:0007669"/>
    <property type="project" value="UniProtKB-ARBA"/>
</dbReference>
<organism evidence="3 4">
    <name type="scientific">Fulvivirga sedimenti</name>
    <dbReference type="NCBI Taxonomy" id="2879465"/>
    <lineage>
        <taxon>Bacteria</taxon>
        <taxon>Pseudomonadati</taxon>
        <taxon>Bacteroidota</taxon>
        <taxon>Cytophagia</taxon>
        <taxon>Cytophagales</taxon>
        <taxon>Fulvivirgaceae</taxon>
        <taxon>Fulvivirga</taxon>
    </lineage>
</organism>
<dbReference type="PANTHER" id="PTHR43592">
    <property type="entry name" value="CAAX AMINO TERMINAL PROTEASE"/>
    <property type="match status" value="1"/>
</dbReference>
<sequence length="318" mass="35502">MNITENQLSEGDNQPFLTGALGLLAALFGFYILGPLIGSVAAIPFFENGLSDMMELGENPTGDVSFKIPLFIIQGVAALIGLIIIPWLFLYIRKDQPSKSLFPKSPGIQGYFLTALVVFTFMGVNSFFIEWNASVHFPEFMKPLEDWARKNEDMLAEATTFLTTFESTGQFILAFFVIAVIPGIGEELVFRGIVQRKLIQGGLNPHIAIWLAAIIFSAIHIQFFGFVPRMLLGVLFGYLYFWSGDLRVPMLAHFVNNGLTLGFVYAHQMGWVDFDIENSESPTLVSVIIFCIITTIVLVVLNRYFNLRKADEPVEGSF</sequence>
<accession>A0A9X1HUN5</accession>
<dbReference type="RefSeq" id="WP_225699100.1">
    <property type="nucleotide sequence ID" value="NZ_JAIXNE010000005.1"/>
</dbReference>
<feature type="transmembrane region" description="Helical" evidence="1">
    <location>
        <begin position="21"/>
        <end position="46"/>
    </location>
</feature>
<dbReference type="PANTHER" id="PTHR43592:SF15">
    <property type="entry name" value="CAAX AMINO TERMINAL PROTEASE FAMILY PROTEIN"/>
    <property type="match status" value="1"/>
</dbReference>
<keyword evidence="3" id="KW-0482">Metalloprotease</keyword>
<dbReference type="InterPro" id="IPR003675">
    <property type="entry name" value="Rce1/LyrA-like_dom"/>
</dbReference>
<keyword evidence="3" id="KW-0378">Hydrolase</keyword>
<keyword evidence="4" id="KW-1185">Reference proteome</keyword>
<keyword evidence="3" id="KW-0645">Protease</keyword>
<reference evidence="3" key="1">
    <citation type="submission" date="2021-09" db="EMBL/GenBank/DDBJ databases">
        <title>Fulvivirga sp. isolated from coastal sediment.</title>
        <authorList>
            <person name="Yu H."/>
        </authorList>
    </citation>
    <scope>NUCLEOTIDE SEQUENCE</scope>
    <source>
        <strain evidence="3">1062</strain>
    </source>
</reference>
<dbReference type="Proteomes" id="UP001139409">
    <property type="component" value="Unassembled WGS sequence"/>
</dbReference>
<feature type="transmembrane region" description="Helical" evidence="1">
    <location>
        <begin position="171"/>
        <end position="190"/>
    </location>
</feature>
<dbReference type="Pfam" id="PF02517">
    <property type="entry name" value="Rce1-like"/>
    <property type="match status" value="1"/>
</dbReference>
<keyword evidence="1" id="KW-0812">Transmembrane</keyword>
<dbReference type="GO" id="GO:0008237">
    <property type="term" value="F:metallopeptidase activity"/>
    <property type="evidence" value="ECO:0007669"/>
    <property type="project" value="UniProtKB-KW"/>
</dbReference>
<feature type="domain" description="CAAX prenyl protease 2/Lysostaphin resistance protein A-like" evidence="2">
    <location>
        <begin position="170"/>
        <end position="258"/>
    </location>
</feature>
<protein>
    <submittedName>
        <fullName evidence="3">CPBP family intramembrane metalloprotease</fullName>
    </submittedName>
</protein>